<feature type="transmembrane region" description="Helical" evidence="7">
    <location>
        <begin position="109"/>
        <end position="128"/>
    </location>
</feature>
<protein>
    <submittedName>
        <fullName evidence="10">Beta-1 adrenergic receptor-like</fullName>
    </submittedName>
</protein>
<dbReference type="KEGG" id="aten:116301617"/>
<dbReference type="PANTHER" id="PTHR22750">
    <property type="entry name" value="G-PROTEIN COUPLED RECEPTOR"/>
    <property type="match status" value="1"/>
</dbReference>
<dbReference type="CDD" id="cd00637">
    <property type="entry name" value="7tm_classA_rhodopsin-like"/>
    <property type="match status" value="1"/>
</dbReference>
<dbReference type="GeneID" id="116301617"/>
<feature type="transmembrane region" description="Helical" evidence="7">
    <location>
        <begin position="25"/>
        <end position="46"/>
    </location>
</feature>
<dbReference type="Gene3D" id="1.20.1070.10">
    <property type="entry name" value="Rhodopsin 7-helix transmembrane proteins"/>
    <property type="match status" value="1"/>
</dbReference>
<dbReference type="InterPro" id="IPR000276">
    <property type="entry name" value="GPCR_Rhodpsn"/>
</dbReference>
<name>A0A6P8IIK6_ACTTE</name>
<organism evidence="9 10">
    <name type="scientific">Actinia tenebrosa</name>
    <name type="common">Australian red waratah sea anemone</name>
    <dbReference type="NCBI Taxonomy" id="6105"/>
    <lineage>
        <taxon>Eukaryota</taxon>
        <taxon>Metazoa</taxon>
        <taxon>Cnidaria</taxon>
        <taxon>Anthozoa</taxon>
        <taxon>Hexacorallia</taxon>
        <taxon>Actiniaria</taxon>
        <taxon>Actiniidae</taxon>
        <taxon>Actinia</taxon>
    </lineage>
</organism>
<accession>A0A6P8IIK6</accession>
<dbReference type="AlphaFoldDB" id="A0A6P8IIK6"/>
<keyword evidence="5 7" id="KW-0472">Membrane</keyword>
<evidence type="ECO:0000313" key="10">
    <source>
        <dbReference type="RefSeq" id="XP_031566564.1"/>
    </source>
</evidence>
<dbReference type="PROSITE" id="PS50262">
    <property type="entry name" value="G_PROTEIN_RECEP_F1_2"/>
    <property type="match status" value="1"/>
</dbReference>
<evidence type="ECO:0000259" key="8">
    <source>
        <dbReference type="PROSITE" id="PS50262"/>
    </source>
</evidence>
<keyword evidence="2" id="KW-1003">Cell membrane</keyword>
<dbReference type="PRINTS" id="PR00237">
    <property type="entry name" value="GPCRRHODOPSN"/>
</dbReference>
<evidence type="ECO:0000313" key="9">
    <source>
        <dbReference type="Proteomes" id="UP000515163"/>
    </source>
</evidence>
<reference evidence="10" key="1">
    <citation type="submission" date="2025-08" db="UniProtKB">
        <authorList>
            <consortium name="RefSeq"/>
        </authorList>
    </citation>
    <scope>IDENTIFICATION</scope>
    <source>
        <tissue evidence="10">Tentacle</tissue>
    </source>
</reference>
<evidence type="ECO:0000256" key="5">
    <source>
        <dbReference type="ARBA" id="ARBA00023136"/>
    </source>
</evidence>
<dbReference type="Pfam" id="PF00001">
    <property type="entry name" value="7tm_1"/>
    <property type="match status" value="2"/>
</dbReference>
<evidence type="ECO:0000256" key="7">
    <source>
        <dbReference type="SAM" id="Phobius"/>
    </source>
</evidence>
<evidence type="ECO:0000256" key="4">
    <source>
        <dbReference type="ARBA" id="ARBA00022989"/>
    </source>
</evidence>
<dbReference type="SUPFAM" id="SSF81321">
    <property type="entry name" value="Family A G protein-coupled receptor-like"/>
    <property type="match status" value="1"/>
</dbReference>
<dbReference type="Proteomes" id="UP000515163">
    <property type="component" value="Unplaced"/>
</dbReference>
<gene>
    <name evidence="10" type="primary">LOC116301617</name>
</gene>
<dbReference type="OrthoDB" id="5976143at2759"/>
<feature type="region of interest" description="Disordered" evidence="6">
    <location>
        <begin position="175"/>
        <end position="199"/>
    </location>
</feature>
<feature type="transmembrane region" description="Helical" evidence="7">
    <location>
        <begin position="267"/>
        <end position="286"/>
    </location>
</feature>
<feature type="transmembrane region" description="Helical" evidence="7">
    <location>
        <begin position="134"/>
        <end position="154"/>
    </location>
</feature>
<evidence type="ECO:0000256" key="3">
    <source>
        <dbReference type="ARBA" id="ARBA00022692"/>
    </source>
</evidence>
<feature type="compositionally biased region" description="Low complexity" evidence="6">
    <location>
        <begin position="181"/>
        <end position="196"/>
    </location>
</feature>
<feature type="domain" description="G-protein coupled receptors family 1 profile" evidence="8">
    <location>
        <begin position="6"/>
        <end position="284"/>
    </location>
</feature>
<dbReference type="GO" id="GO:0005886">
    <property type="term" value="C:plasma membrane"/>
    <property type="evidence" value="ECO:0007669"/>
    <property type="project" value="UniProtKB-SubCell"/>
</dbReference>
<keyword evidence="9" id="KW-1185">Reference proteome</keyword>
<dbReference type="RefSeq" id="XP_031566564.1">
    <property type="nucleotide sequence ID" value="XM_031710704.1"/>
</dbReference>
<dbReference type="InParanoid" id="A0A6P8IIK6"/>
<evidence type="ECO:0000256" key="1">
    <source>
        <dbReference type="ARBA" id="ARBA00004651"/>
    </source>
</evidence>
<feature type="transmembrane region" description="Helical" evidence="7">
    <location>
        <begin position="223"/>
        <end position="247"/>
    </location>
</feature>
<sequence>MAATSLNSLVLFSIWKTPSLHKPSFILIANLAITDLVVGFIAEPLMALTNIAALKEWTWLFCHIWIIGRAVGYTMGAMSLNTLAAISVDRLLAIKLKERYRSVVTMKRVFAVLLGFWTSTCCFSVLINSYIDKVVIILSVYLFVLVGTLTFCYASSFYSLRKLTSPVTPNNIGSRINTDESQISPPLQPTSLQPSSLQPPPRLPYANSIFRVSRFKRSLNTMLLMLMIIIFFYFPYFCALVMTAVIYKVVPNASHSQFRMLNYKCMTMGELIVFVNSTMNPVIYLWRLKDIRQGAITVMRRIFGKKTTERTDS</sequence>
<dbReference type="GO" id="GO:0004930">
    <property type="term" value="F:G protein-coupled receptor activity"/>
    <property type="evidence" value="ECO:0007669"/>
    <property type="project" value="InterPro"/>
</dbReference>
<dbReference type="FunCoup" id="A0A6P8IIK6">
    <property type="interactions" value="552"/>
</dbReference>
<evidence type="ECO:0000256" key="2">
    <source>
        <dbReference type="ARBA" id="ARBA00022475"/>
    </source>
</evidence>
<dbReference type="InterPro" id="IPR017452">
    <property type="entry name" value="GPCR_Rhodpsn_7TM"/>
</dbReference>
<keyword evidence="4 7" id="KW-1133">Transmembrane helix</keyword>
<feature type="transmembrane region" description="Helical" evidence="7">
    <location>
        <begin position="66"/>
        <end position="88"/>
    </location>
</feature>
<evidence type="ECO:0000256" key="6">
    <source>
        <dbReference type="SAM" id="MobiDB-lite"/>
    </source>
</evidence>
<keyword evidence="3 7" id="KW-0812">Transmembrane</keyword>
<comment type="subcellular location">
    <subcellularLocation>
        <location evidence="1">Cell membrane</location>
        <topology evidence="1">Multi-pass membrane protein</topology>
    </subcellularLocation>
</comment>
<proteinExistence type="predicted"/>